<evidence type="ECO:0000256" key="2">
    <source>
        <dbReference type="PROSITE-ProRule" id="PRU00284"/>
    </source>
</evidence>
<accession>A0A1I3BW43</accession>
<reference evidence="8" key="1">
    <citation type="submission" date="2016-10" db="EMBL/GenBank/DDBJ databases">
        <authorList>
            <person name="Varghese N."/>
            <person name="Submissions S."/>
        </authorList>
    </citation>
    <scope>NUCLEOTIDE SEQUENCE [LARGE SCALE GENOMIC DNA]</scope>
    <source>
        <strain evidence="8">Z-7934</strain>
    </source>
</reference>
<name>A0A1I3BW43_9FIRM</name>
<feature type="transmembrane region" description="Helical" evidence="4">
    <location>
        <begin position="203"/>
        <end position="222"/>
    </location>
</feature>
<dbReference type="PANTHER" id="PTHR32089">
    <property type="entry name" value="METHYL-ACCEPTING CHEMOTAXIS PROTEIN MCPB"/>
    <property type="match status" value="1"/>
</dbReference>
<feature type="domain" description="VWFA" evidence="6">
    <location>
        <begin position="307"/>
        <end position="494"/>
    </location>
</feature>
<keyword evidence="8" id="KW-1185">Reference proteome</keyword>
<feature type="transmembrane region" description="Helical" evidence="4">
    <location>
        <begin position="228"/>
        <end position="249"/>
    </location>
</feature>
<dbReference type="OrthoDB" id="1660488at2"/>
<proteinExistence type="predicted"/>
<dbReference type="RefSeq" id="WP_093370158.1">
    <property type="nucleotide sequence ID" value="NZ_FOQA01000002.1"/>
</dbReference>
<dbReference type="SMART" id="SM00283">
    <property type="entry name" value="MA"/>
    <property type="match status" value="1"/>
</dbReference>
<evidence type="ECO:0000256" key="4">
    <source>
        <dbReference type="SAM" id="Phobius"/>
    </source>
</evidence>
<organism evidence="7 8">
    <name type="scientific">Tindallia magadiensis</name>
    <dbReference type="NCBI Taxonomy" id="69895"/>
    <lineage>
        <taxon>Bacteria</taxon>
        <taxon>Bacillati</taxon>
        <taxon>Bacillota</taxon>
        <taxon>Clostridia</taxon>
        <taxon>Peptostreptococcales</taxon>
        <taxon>Tindalliaceae</taxon>
        <taxon>Tindallia</taxon>
    </lineage>
</organism>
<dbReference type="PANTHER" id="PTHR32089:SF112">
    <property type="entry name" value="LYSOZYME-LIKE PROTEIN-RELATED"/>
    <property type="match status" value="1"/>
</dbReference>
<dbReference type="EMBL" id="FOQA01000002">
    <property type="protein sequence ID" value="SFH66554.1"/>
    <property type="molecule type" value="Genomic_DNA"/>
</dbReference>
<dbReference type="Gene3D" id="1.10.287.950">
    <property type="entry name" value="Methyl-accepting chemotaxis protein"/>
    <property type="match status" value="1"/>
</dbReference>
<dbReference type="GO" id="GO:0020037">
    <property type="term" value="F:heme binding"/>
    <property type="evidence" value="ECO:0007669"/>
    <property type="project" value="InterPro"/>
</dbReference>
<dbReference type="SUPFAM" id="SSF58104">
    <property type="entry name" value="Methyl-accepting chemotaxis protein (MCP) signaling domain"/>
    <property type="match status" value="1"/>
</dbReference>
<feature type="domain" description="Methyl-accepting transducer" evidence="5">
    <location>
        <begin position="318"/>
        <end position="575"/>
    </location>
</feature>
<dbReference type="GO" id="GO:0016020">
    <property type="term" value="C:membrane"/>
    <property type="evidence" value="ECO:0007669"/>
    <property type="project" value="InterPro"/>
</dbReference>
<dbReference type="GO" id="GO:0007165">
    <property type="term" value="P:signal transduction"/>
    <property type="evidence" value="ECO:0007669"/>
    <property type="project" value="UniProtKB-KW"/>
</dbReference>
<sequence length="604" mass="67827">MKGTVVNVWINTMKKLYGEDTKDRILTEKGWNPQKVITPMEEIEDREIFDLIAAFAKNAGISTEEQWRKLGQNNIPAFYDWFPSYFGTSSAMNFLLLMDKVHIQLTKMIPGANPPRLIPEMIDDYTMEMTYRSKRGLHHYLLGLLEGVADHFGEKVSAKVISEDREQDGTYEVKLRIEFDKSSIKRKNYPLSQLLSFGIFKNLSFKIVLIPTVVAVLFVLLFNGMQSIPLLVGVPGIILLSGLWTGTVVTKPMLEMQQELESMKAMNFSSSLKVKTGDEIETLYQKTTDVKEALREEFTYYKGGMDDLYSFIDKFSGVANNMSNMASTIADAVQEVAEGAVHQATETESSVALLSENIQTLNEISQQELEGKDNLEAAVNQIEISFTDLEAVSENLNQVKDQFAHVNEQGTALGHKVKDIITIVSTVESIAEQTNLLALNASIEAARAGEMGRGFSVVAEEIRKLAEDSKEAVSTINHSLNQFIEEVNQMVNQVNQQFIRLDEGTKTMIHVTDESRKASTRIEEVSDIIVDISNRLSNETNRINKVFDNMNTLAAIAEENSATSEEMSANVTSFSAEIRVLTDNIDDLEKVVLFLKKELERYQI</sequence>
<dbReference type="InterPro" id="IPR002035">
    <property type="entry name" value="VWF_A"/>
</dbReference>
<dbReference type="Pfam" id="PF00015">
    <property type="entry name" value="MCPsignal"/>
    <property type="match status" value="1"/>
</dbReference>
<keyword evidence="4" id="KW-0812">Transmembrane</keyword>
<dbReference type="InterPro" id="IPR038158">
    <property type="entry name" value="H-NOX_domain_sf"/>
</dbReference>
<dbReference type="Gene3D" id="3.90.1520.10">
    <property type="entry name" value="H-NOX domain"/>
    <property type="match status" value="1"/>
</dbReference>
<evidence type="ECO:0000256" key="3">
    <source>
        <dbReference type="SAM" id="Coils"/>
    </source>
</evidence>
<dbReference type="InterPro" id="IPR011644">
    <property type="entry name" value="Heme_NO-bd"/>
</dbReference>
<dbReference type="Proteomes" id="UP000199287">
    <property type="component" value="Unassembled WGS sequence"/>
</dbReference>
<dbReference type="InterPro" id="IPR024096">
    <property type="entry name" value="NO_sig/Golgi_transp_ligand-bd"/>
</dbReference>
<evidence type="ECO:0000256" key="1">
    <source>
        <dbReference type="ARBA" id="ARBA00023224"/>
    </source>
</evidence>
<evidence type="ECO:0000259" key="5">
    <source>
        <dbReference type="PROSITE" id="PS50111"/>
    </source>
</evidence>
<keyword evidence="4" id="KW-0472">Membrane</keyword>
<protein>
    <submittedName>
        <fullName evidence="7">Methyl-accepting chemotaxis protein</fullName>
    </submittedName>
</protein>
<evidence type="ECO:0000259" key="6">
    <source>
        <dbReference type="PROSITE" id="PS50234"/>
    </source>
</evidence>
<keyword evidence="4" id="KW-1133">Transmembrane helix</keyword>
<gene>
    <name evidence="7" type="ORF">SAMN05192551_10269</name>
</gene>
<dbReference type="PROSITE" id="PS50234">
    <property type="entry name" value="VWFA"/>
    <property type="match status" value="1"/>
</dbReference>
<keyword evidence="3" id="KW-0175">Coiled coil</keyword>
<dbReference type="AlphaFoldDB" id="A0A1I3BW43"/>
<dbReference type="Pfam" id="PF07700">
    <property type="entry name" value="HNOB"/>
    <property type="match status" value="1"/>
</dbReference>
<dbReference type="STRING" id="69895.SAMN05192551_10269"/>
<dbReference type="SUPFAM" id="SSF111126">
    <property type="entry name" value="Ligand-binding domain in the NO signalling and Golgi transport"/>
    <property type="match status" value="1"/>
</dbReference>
<dbReference type="PROSITE" id="PS50111">
    <property type="entry name" value="CHEMOTAXIS_TRANSDUC_2"/>
    <property type="match status" value="1"/>
</dbReference>
<keyword evidence="1 2" id="KW-0807">Transducer</keyword>
<evidence type="ECO:0000313" key="8">
    <source>
        <dbReference type="Proteomes" id="UP000199287"/>
    </source>
</evidence>
<feature type="coiled-coil region" evidence="3">
    <location>
        <begin position="372"/>
        <end position="409"/>
    </location>
</feature>
<dbReference type="InterPro" id="IPR004089">
    <property type="entry name" value="MCPsignal_dom"/>
</dbReference>
<evidence type="ECO:0000313" key="7">
    <source>
        <dbReference type="EMBL" id="SFH66554.1"/>
    </source>
</evidence>